<gene>
    <name evidence="13" type="ORF">CNR29_12830</name>
</gene>
<dbReference type="Gene3D" id="3.40.50.1820">
    <property type="entry name" value="alpha/beta hydrolase"/>
    <property type="match status" value="1"/>
</dbReference>
<dbReference type="Proteomes" id="UP000217918">
    <property type="component" value="Unassembled WGS sequence"/>
</dbReference>
<dbReference type="Pfam" id="PF00561">
    <property type="entry name" value="Abhydrolase_1"/>
    <property type="match status" value="1"/>
</dbReference>
<sequence>MDIQEGYMPFRSYQTYYRVVGDLRSPLPPLLLLHGGPGSTHNYFEAFDQLVATTGRPIVMYDQLGCGRSSIPTDPHLWQAATWVAELRALRAYLKLDRVHLLGQSWGGMLALIYLCDDQPQGIQSVILASTLSSAHLWAREQHRLIQFMSATDQAAIHQAEMTGDFTTPAYLAANERFMIQHATGPLTEQTPEFLRRSKRLGTAAYTTAWGPNEYFPTGTLRDYDYTAKLAQLPYPTLVTSGVNDLCTPLVAKTMVDQLPHAEWTLFPHSRHMAFIDEPAAYQARLTQWLAAHDEVTND</sequence>
<feature type="active site" description="Proton donor" evidence="11">
    <location>
        <position position="272"/>
    </location>
</feature>
<accession>A0A2A3U1C0</accession>
<comment type="similarity">
    <text evidence="3 10">Belongs to the peptidase S33 family.</text>
</comment>
<feature type="domain" description="AB hydrolase-1" evidence="12">
    <location>
        <begin position="28"/>
        <end position="279"/>
    </location>
</feature>
<feature type="active site" evidence="11">
    <location>
        <position position="245"/>
    </location>
</feature>
<evidence type="ECO:0000256" key="4">
    <source>
        <dbReference type="ARBA" id="ARBA00012568"/>
    </source>
</evidence>
<evidence type="ECO:0000256" key="3">
    <source>
        <dbReference type="ARBA" id="ARBA00010088"/>
    </source>
</evidence>
<dbReference type="GO" id="GO:0030313">
    <property type="term" value="C:cell envelope"/>
    <property type="evidence" value="ECO:0007669"/>
    <property type="project" value="UniProtKB-SubCell"/>
</dbReference>
<comment type="caution">
    <text evidence="13">The sequence shown here is derived from an EMBL/GenBank/DDBJ whole genome shotgun (WGS) entry which is preliminary data.</text>
</comment>
<evidence type="ECO:0000256" key="5">
    <source>
        <dbReference type="ARBA" id="ARBA00021843"/>
    </source>
</evidence>
<evidence type="ECO:0000256" key="9">
    <source>
        <dbReference type="ARBA" id="ARBA00029605"/>
    </source>
</evidence>
<dbReference type="GO" id="GO:0016020">
    <property type="term" value="C:membrane"/>
    <property type="evidence" value="ECO:0007669"/>
    <property type="project" value="TreeGrafter"/>
</dbReference>
<evidence type="ECO:0000256" key="6">
    <source>
        <dbReference type="ARBA" id="ARBA00022438"/>
    </source>
</evidence>
<dbReference type="InterPro" id="IPR005945">
    <property type="entry name" value="Pro_imino_pep"/>
</dbReference>
<dbReference type="RefSeq" id="WP_096110445.1">
    <property type="nucleotide sequence ID" value="NZ_NVYO01000001.1"/>
</dbReference>
<dbReference type="AlphaFoldDB" id="A0A2A3U1C0"/>
<dbReference type="InterPro" id="IPR002410">
    <property type="entry name" value="Peptidase_S33"/>
</dbReference>
<dbReference type="GO" id="GO:0004177">
    <property type="term" value="F:aminopeptidase activity"/>
    <property type="evidence" value="ECO:0007669"/>
    <property type="project" value="UniProtKB-KW"/>
</dbReference>
<dbReference type="EC" id="3.4.11.5" evidence="4 10"/>
<dbReference type="InterPro" id="IPR050266">
    <property type="entry name" value="AB_hydrolase_sf"/>
</dbReference>
<dbReference type="InterPro" id="IPR029058">
    <property type="entry name" value="AB_hydrolase_fold"/>
</dbReference>
<comment type="subcellular location">
    <subcellularLocation>
        <location evidence="2">Cell envelope</location>
    </subcellularLocation>
</comment>
<name>A0A2A3U1C0_LEVBR</name>
<keyword evidence="7 10" id="KW-0645">Protease</keyword>
<comment type="function">
    <text evidence="10">Releases the N-terminal proline from various substrates.</text>
</comment>
<evidence type="ECO:0000313" key="14">
    <source>
        <dbReference type="Proteomes" id="UP000217918"/>
    </source>
</evidence>
<evidence type="ECO:0000256" key="7">
    <source>
        <dbReference type="ARBA" id="ARBA00022670"/>
    </source>
</evidence>
<comment type="catalytic activity">
    <reaction evidence="1 10">
        <text>Release of N-terminal proline from a peptide.</text>
        <dbReference type="EC" id="3.4.11.5"/>
    </reaction>
</comment>
<keyword evidence="8 10" id="KW-0378">Hydrolase</keyword>
<proteinExistence type="inferred from homology"/>
<dbReference type="PANTHER" id="PTHR43798:SF33">
    <property type="entry name" value="HYDROLASE, PUTATIVE (AFU_ORTHOLOGUE AFUA_2G14860)-RELATED"/>
    <property type="match status" value="1"/>
</dbReference>
<evidence type="ECO:0000256" key="2">
    <source>
        <dbReference type="ARBA" id="ARBA00004196"/>
    </source>
</evidence>
<dbReference type="SUPFAM" id="SSF53474">
    <property type="entry name" value="alpha/beta-Hydrolases"/>
    <property type="match status" value="1"/>
</dbReference>
<dbReference type="EMBL" id="NVYO01000001">
    <property type="protein sequence ID" value="PBQ24860.1"/>
    <property type="molecule type" value="Genomic_DNA"/>
</dbReference>
<feature type="active site" description="Nucleophile" evidence="11">
    <location>
        <position position="105"/>
    </location>
</feature>
<evidence type="ECO:0000259" key="12">
    <source>
        <dbReference type="Pfam" id="PF00561"/>
    </source>
</evidence>
<evidence type="ECO:0000256" key="1">
    <source>
        <dbReference type="ARBA" id="ARBA00001585"/>
    </source>
</evidence>
<dbReference type="InterPro" id="IPR000073">
    <property type="entry name" value="AB_hydrolase_1"/>
</dbReference>
<reference evidence="13 14" key="1">
    <citation type="submission" date="2017-09" db="EMBL/GenBank/DDBJ databases">
        <title>Genome sequence of Lactobacillus brevis D7.</title>
        <authorList>
            <person name="Kwon M.-S."/>
            <person name="Lim S.K."/>
            <person name="Choi H.-J."/>
        </authorList>
    </citation>
    <scope>NUCLEOTIDE SEQUENCE [LARGE SCALE GENOMIC DNA]</scope>
    <source>
        <strain evidence="13 14">D7</strain>
    </source>
</reference>
<dbReference type="GO" id="GO:0006508">
    <property type="term" value="P:proteolysis"/>
    <property type="evidence" value="ECO:0007669"/>
    <property type="project" value="UniProtKB-KW"/>
</dbReference>
<dbReference type="PIRSF" id="PIRSF005539">
    <property type="entry name" value="Pept_S33_TRI_F1"/>
    <property type="match status" value="1"/>
</dbReference>
<evidence type="ECO:0000256" key="8">
    <source>
        <dbReference type="ARBA" id="ARBA00022801"/>
    </source>
</evidence>
<organism evidence="13 14">
    <name type="scientific">Levilactobacillus brevis</name>
    <name type="common">Lactobacillus brevis</name>
    <dbReference type="NCBI Taxonomy" id="1580"/>
    <lineage>
        <taxon>Bacteria</taxon>
        <taxon>Bacillati</taxon>
        <taxon>Bacillota</taxon>
        <taxon>Bacilli</taxon>
        <taxon>Lactobacillales</taxon>
        <taxon>Lactobacillaceae</taxon>
        <taxon>Levilactobacillus</taxon>
    </lineage>
</organism>
<dbReference type="NCBIfam" id="NF045945">
    <property type="entry name" value="ProImpepLactob"/>
    <property type="match status" value="1"/>
</dbReference>
<evidence type="ECO:0000256" key="11">
    <source>
        <dbReference type="PIRSR" id="PIRSR005539-1"/>
    </source>
</evidence>
<keyword evidence="6 10" id="KW-0031">Aminopeptidase</keyword>
<protein>
    <recommendedName>
        <fullName evidence="5 10">Proline iminopeptidase</fullName>
        <shortName evidence="10">PIP</shortName>
        <ecNumber evidence="4 10">3.4.11.5</ecNumber>
    </recommendedName>
    <alternativeName>
        <fullName evidence="9 10">Prolyl aminopeptidase</fullName>
    </alternativeName>
</protein>
<evidence type="ECO:0000313" key="13">
    <source>
        <dbReference type="EMBL" id="PBQ24860.1"/>
    </source>
</evidence>
<evidence type="ECO:0000256" key="10">
    <source>
        <dbReference type="PIRNR" id="PIRNR005539"/>
    </source>
</evidence>
<dbReference type="PRINTS" id="PR00793">
    <property type="entry name" value="PROAMNOPTASE"/>
</dbReference>
<dbReference type="PANTHER" id="PTHR43798">
    <property type="entry name" value="MONOACYLGLYCEROL LIPASE"/>
    <property type="match status" value="1"/>
</dbReference>
<dbReference type="NCBIfam" id="TIGR01250">
    <property type="entry name" value="pro_imino_pep_2"/>
    <property type="match status" value="1"/>
</dbReference>